<feature type="region of interest" description="Disordered" evidence="1">
    <location>
        <begin position="104"/>
        <end position="128"/>
    </location>
</feature>
<evidence type="ECO:0000313" key="2">
    <source>
        <dbReference type="EMBL" id="JAS64885.1"/>
    </source>
</evidence>
<gene>
    <name evidence="2" type="ORF">g.46773</name>
</gene>
<name>A0A1B6GR31_9HEMI</name>
<evidence type="ECO:0000256" key="1">
    <source>
        <dbReference type="SAM" id="MobiDB-lite"/>
    </source>
</evidence>
<sequence length="128" mass="14951">TETSTDYLQKFNIKSKYSDFDRKPTTTAYQDNKVVDKTLIDNNKIQALLDKYSNRSTNPDNLIKKYFNQTPTSSLLTPKVNVKKAHSNSTSPIVLQRFYHQQSQLNHPDDSNVYKTRRSLSVSREQRY</sequence>
<proteinExistence type="predicted"/>
<reference evidence="2" key="1">
    <citation type="submission" date="2015-11" db="EMBL/GenBank/DDBJ databases">
        <title>De novo transcriptome assembly of four potential Pierce s Disease insect vectors from Arizona vineyards.</title>
        <authorList>
            <person name="Tassone E.E."/>
        </authorList>
    </citation>
    <scope>NUCLEOTIDE SEQUENCE</scope>
</reference>
<dbReference type="AlphaFoldDB" id="A0A1B6GR31"/>
<dbReference type="EMBL" id="GECZ01004884">
    <property type="protein sequence ID" value="JAS64885.1"/>
    <property type="molecule type" value="Transcribed_RNA"/>
</dbReference>
<organism evidence="2">
    <name type="scientific">Cuerna arida</name>
    <dbReference type="NCBI Taxonomy" id="1464854"/>
    <lineage>
        <taxon>Eukaryota</taxon>
        <taxon>Metazoa</taxon>
        <taxon>Ecdysozoa</taxon>
        <taxon>Arthropoda</taxon>
        <taxon>Hexapoda</taxon>
        <taxon>Insecta</taxon>
        <taxon>Pterygota</taxon>
        <taxon>Neoptera</taxon>
        <taxon>Paraneoptera</taxon>
        <taxon>Hemiptera</taxon>
        <taxon>Auchenorrhyncha</taxon>
        <taxon>Membracoidea</taxon>
        <taxon>Cicadellidae</taxon>
        <taxon>Cicadellinae</taxon>
        <taxon>Proconiini</taxon>
        <taxon>Cuerna</taxon>
    </lineage>
</organism>
<feature type="non-terminal residue" evidence="2">
    <location>
        <position position="1"/>
    </location>
</feature>
<feature type="compositionally biased region" description="Polar residues" evidence="1">
    <location>
        <begin position="119"/>
        <end position="128"/>
    </location>
</feature>
<protein>
    <submittedName>
        <fullName evidence="2">Uncharacterized protein</fullName>
    </submittedName>
</protein>
<accession>A0A1B6GR31</accession>
<feature type="non-terminal residue" evidence="2">
    <location>
        <position position="128"/>
    </location>
</feature>